<dbReference type="GO" id="GO:0005576">
    <property type="term" value="C:extracellular region"/>
    <property type="evidence" value="ECO:0007669"/>
    <property type="project" value="UniProtKB-SubCell"/>
</dbReference>
<sequence length="282" mass="31463">MHKKSHFCTKPPKFDITMLYPIAFLLAALLVSQTEGLGVRKAKEGMQSVAVKGRRTFKFLQDKKLDEIKTDASGSFYLSATRKEFINPTVQIYHKCGYSGPCYMKFGFNVKKKFISSGSKPQEAYDIGILDLQSTGHPITMQYPIAFLLAALLVSQTECLLGVGRLQSVAVKGVLECNGKPAKDVKVKLYEKGRFFDKKLDEKKTDAAGSFYLSGSKREITNIDPKVNIYHRCNYHGPCYKKFGITIPDNFISSGSKPQKLFDIGRLNLAGRMPGQTTDCLN</sequence>
<gene>
    <name evidence="5" type="ORF">CYNAS_LOCUS13740</name>
</gene>
<dbReference type="InterPro" id="IPR038479">
    <property type="entry name" value="Transthyretin-like_sf"/>
</dbReference>
<dbReference type="Proteomes" id="UP001176961">
    <property type="component" value="Unassembled WGS sequence"/>
</dbReference>
<protein>
    <recommendedName>
        <fullName evidence="7">Transthyretin-like family protein</fullName>
    </recommendedName>
</protein>
<comment type="similarity">
    <text evidence="2">Belongs to the nematode transthyretin-like family.</text>
</comment>
<organism evidence="5 6">
    <name type="scientific">Cylicocyclus nassatus</name>
    <name type="common">Nematode worm</name>
    <dbReference type="NCBI Taxonomy" id="53992"/>
    <lineage>
        <taxon>Eukaryota</taxon>
        <taxon>Metazoa</taxon>
        <taxon>Ecdysozoa</taxon>
        <taxon>Nematoda</taxon>
        <taxon>Chromadorea</taxon>
        <taxon>Rhabditida</taxon>
        <taxon>Rhabditina</taxon>
        <taxon>Rhabditomorpha</taxon>
        <taxon>Strongyloidea</taxon>
        <taxon>Strongylidae</taxon>
        <taxon>Cylicocyclus</taxon>
    </lineage>
</organism>
<dbReference type="Gene3D" id="2.60.40.3330">
    <property type="match status" value="2"/>
</dbReference>
<evidence type="ECO:0000256" key="3">
    <source>
        <dbReference type="ARBA" id="ARBA00022525"/>
    </source>
</evidence>
<reference evidence="5" key="1">
    <citation type="submission" date="2023-07" db="EMBL/GenBank/DDBJ databases">
        <authorList>
            <consortium name="CYATHOMIX"/>
        </authorList>
    </citation>
    <scope>NUCLEOTIDE SEQUENCE</scope>
    <source>
        <strain evidence="5">N/A</strain>
    </source>
</reference>
<dbReference type="InterPro" id="IPR001534">
    <property type="entry name" value="Transthyretin-like"/>
</dbReference>
<comment type="caution">
    <text evidence="5">The sequence shown here is derived from an EMBL/GenBank/DDBJ whole genome shotgun (WGS) entry which is preliminary data.</text>
</comment>
<evidence type="ECO:0000256" key="1">
    <source>
        <dbReference type="ARBA" id="ARBA00004613"/>
    </source>
</evidence>
<dbReference type="PANTHER" id="PTHR21700:SF24">
    <property type="entry name" value="TRANSTHYRETIN-LIKE FAMILY PROTEIN"/>
    <property type="match status" value="1"/>
</dbReference>
<proteinExistence type="inferred from homology"/>
<evidence type="ECO:0000256" key="4">
    <source>
        <dbReference type="ARBA" id="ARBA00022729"/>
    </source>
</evidence>
<dbReference type="PANTHER" id="PTHR21700">
    <property type="entry name" value="TRANSTHYRETIN-LIKE FAMILY PROTEIN-RELATED"/>
    <property type="match status" value="1"/>
</dbReference>
<dbReference type="GO" id="GO:0009986">
    <property type="term" value="C:cell surface"/>
    <property type="evidence" value="ECO:0007669"/>
    <property type="project" value="InterPro"/>
</dbReference>
<evidence type="ECO:0008006" key="7">
    <source>
        <dbReference type="Google" id="ProtNLM"/>
    </source>
</evidence>
<name>A0AA36H0N4_CYLNA</name>
<evidence type="ECO:0000256" key="2">
    <source>
        <dbReference type="ARBA" id="ARBA00010112"/>
    </source>
</evidence>
<dbReference type="EMBL" id="CATQJL010000305">
    <property type="protein sequence ID" value="CAJ0601757.1"/>
    <property type="molecule type" value="Genomic_DNA"/>
</dbReference>
<dbReference type="AlphaFoldDB" id="A0AA36H0N4"/>
<keyword evidence="4" id="KW-0732">Signal</keyword>
<comment type="subcellular location">
    <subcellularLocation>
        <location evidence="1">Secreted</location>
    </subcellularLocation>
</comment>
<keyword evidence="3" id="KW-0964">Secreted</keyword>
<evidence type="ECO:0000313" key="5">
    <source>
        <dbReference type="EMBL" id="CAJ0601757.1"/>
    </source>
</evidence>
<accession>A0AA36H0N4</accession>
<keyword evidence="6" id="KW-1185">Reference proteome</keyword>
<dbReference type="Pfam" id="PF01060">
    <property type="entry name" value="TTR-52"/>
    <property type="match status" value="2"/>
</dbReference>
<evidence type="ECO:0000313" key="6">
    <source>
        <dbReference type="Proteomes" id="UP001176961"/>
    </source>
</evidence>